<comment type="caution">
    <text evidence="3">The sequence shown here is derived from an EMBL/GenBank/DDBJ whole genome shotgun (WGS) entry which is preliminary data.</text>
</comment>
<dbReference type="EMBL" id="JADDIV010000001">
    <property type="protein sequence ID" value="MBE7366642.1"/>
    <property type="molecule type" value="Genomic_DNA"/>
</dbReference>
<dbReference type="Gene3D" id="3.40.190.10">
    <property type="entry name" value="Periplasmic binding protein-like II"/>
    <property type="match status" value="1"/>
</dbReference>
<comment type="similarity">
    <text evidence="1">Belongs to the UPF0065 (bug) family.</text>
</comment>
<keyword evidence="4" id="KW-1185">Reference proteome</keyword>
<dbReference type="SUPFAM" id="SSF53850">
    <property type="entry name" value="Periplasmic binding protein-like II"/>
    <property type="match status" value="1"/>
</dbReference>
<evidence type="ECO:0000313" key="3">
    <source>
        <dbReference type="EMBL" id="MBE7366642.1"/>
    </source>
</evidence>
<reference evidence="3 4" key="1">
    <citation type="submission" date="2020-10" db="EMBL/GenBank/DDBJ databases">
        <title>Ramlibacter sp. HM2 16S ribosomal RNA gene Genome sequencing and assembly.</title>
        <authorList>
            <person name="Kang M."/>
        </authorList>
    </citation>
    <scope>NUCLEOTIDE SEQUENCE [LARGE SCALE GENOMIC DNA]</scope>
    <source>
        <strain evidence="3 4">HM2</strain>
    </source>
</reference>
<feature type="chain" id="PRO_5047210273" evidence="2">
    <location>
        <begin position="22"/>
        <end position="319"/>
    </location>
</feature>
<evidence type="ECO:0000256" key="1">
    <source>
        <dbReference type="ARBA" id="ARBA00006987"/>
    </source>
</evidence>
<organism evidence="3 4">
    <name type="scientific">Ramlibacter pallidus</name>
    <dbReference type="NCBI Taxonomy" id="2780087"/>
    <lineage>
        <taxon>Bacteria</taxon>
        <taxon>Pseudomonadati</taxon>
        <taxon>Pseudomonadota</taxon>
        <taxon>Betaproteobacteria</taxon>
        <taxon>Burkholderiales</taxon>
        <taxon>Comamonadaceae</taxon>
        <taxon>Ramlibacter</taxon>
    </lineage>
</organism>
<accession>A0ABR9RZF3</accession>
<gene>
    <name evidence="3" type="ORF">IM787_03580</name>
</gene>
<proteinExistence type="inferred from homology"/>
<dbReference type="PANTHER" id="PTHR42928">
    <property type="entry name" value="TRICARBOXYLATE-BINDING PROTEIN"/>
    <property type="match status" value="1"/>
</dbReference>
<sequence>MKRILATLAAALLAGGALAQAAFPNKPVKLVVPFTAGSGTDIIARTVGEAMARGLGQPVVVENRPGAGGTIGAAQVARGEADGHTILIHSSGHALNPAIYPNLPYDTLKDLTGVTPLAALPNVLVVSPARGWKSVADLVAAAKARPGQLNFASAGLGSATHMNAEKFRLRAGVDAQHVPFKGTPEAITDVIGGRNDFFFAPLSSALPLIKDGKLQALAVSTAQRSPALPDVPTTVEAGVPGSDYTFWVGMIVPAATPPAMVKRLHEEAAKALASPEVKERLVKLGADPFLMEPAAFNAYIRAEIDSAAQIAKAANLKPQ</sequence>
<feature type="signal peptide" evidence="2">
    <location>
        <begin position="1"/>
        <end position="21"/>
    </location>
</feature>
<dbReference type="Gene3D" id="3.40.190.150">
    <property type="entry name" value="Bordetella uptake gene, domain 1"/>
    <property type="match status" value="1"/>
</dbReference>
<dbReference type="InterPro" id="IPR005064">
    <property type="entry name" value="BUG"/>
</dbReference>
<dbReference type="Pfam" id="PF03401">
    <property type="entry name" value="TctC"/>
    <property type="match status" value="1"/>
</dbReference>
<dbReference type="RefSeq" id="WP_193675251.1">
    <property type="nucleotide sequence ID" value="NZ_JADDIV010000001.1"/>
</dbReference>
<dbReference type="PANTHER" id="PTHR42928:SF5">
    <property type="entry name" value="BLR1237 PROTEIN"/>
    <property type="match status" value="1"/>
</dbReference>
<dbReference type="CDD" id="cd13578">
    <property type="entry name" value="PBP2_Bug27"/>
    <property type="match status" value="1"/>
</dbReference>
<dbReference type="Proteomes" id="UP000806285">
    <property type="component" value="Unassembled WGS sequence"/>
</dbReference>
<keyword evidence="2" id="KW-0732">Signal</keyword>
<evidence type="ECO:0000256" key="2">
    <source>
        <dbReference type="SAM" id="SignalP"/>
    </source>
</evidence>
<dbReference type="PIRSF" id="PIRSF017082">
    <property type="entry name" value="YflP"/>
    <property type="match status" value="1"/>
</dbReference>
<evidence type="ECO:0000313" key="4">
    <source>
        <dbReference type="Proteomes" id="UP000806285"/>
    </source>
</evidence>
<dbReference type="InterPro" id="IPR042100">
    <property type="entry name" value="Bug_dom1"/>
</dbReference>
<name>A0ABR9RZF3_9BURK</name>
<protein>
    <submittedName>
        <fullName evidence="3">Tripartite tricarboxylate transporter substrate binding protein</fullName>
    </submittedName>
</protein>